<sequence length="98" mass="11217">MALRRFDNKNPACRHKLAGNSLHILTPVYIFLLYSTTTREGKGSYKKMESGELKGWGAGKIRKIQPPSPPSSLFRRSLERQIFQFHIIDMEPTVTRVA</sequence>
<gene>
    <name evidence="1" type="ORF">CEXT_446701</name>
</gene>
<comment type="caution">
    <text evidence="1">The sequence shown here is derived from an EMBL/GenBank/DDBJ whole genome shotgun (WGS) entry which is preliminary data.</text>
</comment>
<proteinExistence type="predicted"/>
<name>A0AAV4RGW2_CAEEX</name>
<organism evidence="1 2">
    <name type="scientific">Caerostris extrusa</name>
    <name type="common">Bark spider</name>
    <name type="synonym">Caerostris bankana</name>
    <dbReference type="NCBI Taxonomy" id="172846"/>
    <lineage>
        <taxon>Eukaryota</taxon>
        <taxon>Metazoa</taxon>
        <taxon>Ecdysozoa</taxon>
        <taxon>Arthropoda</taxon>
        <taxon>Chelicerata</taxon>
        <taxon>Arachnida</taxon>
        <taxon>Araneae</taxon>
        <taxon>Araneomorphae</taxon>
        <taxon>Entelegynae</taxon>
        <taxon>Araneoidea</taxon>
        <taxon>Araneidae</taxon>
        <taxon>Caerostris</taxon>
    </lineage>
</organism>
<keyword evidence="2" id="KW-1185">Reference proteome</keyword>
<dbReference type="Proteomes" id="UP001054945">
    <property type="component" value="Unassembled WGS sequence"/>
</dbReference>
<accession>A0AAV4RGW2</accession>
<protein>
    <submittedName>
        <fullName evidence="1">Uncharacterized protein</fullName>
    </submittedName>
</protein>
<evidence type="ECO:0000313" key="2">
    <source>
        <dbReference type="Proteomes" id="UP001054945"/>
    </source>
</evidence>
<dbReference type="EMBL" id="BPLR01007860">
    <property type="protein sequence ID" value="GIY20249.1"/>
    <property type="molecule type" value="Genomic_DNA"/>
</dbReference>
<reference evidence="1 2" key="1">
    <citation type="submission" date="2021-06" db="EMBL/GenBank/DDBJ databases">
        <title>Caerostris extrusa draft genome.</title>
        <authorList>
            <person name="Kono N."/>
            <person name="Arakawa K."/>
        </authorList>
    </citation>
    <scope>NUCLEOTIDE SEQUENCE [LARGE SCALE GENOMIC DNA]</scope>
</reference>
<dbReference type="AlphaFoldDB" id="A0AAV4RGW2"/>
<evidence type="ECO:0000313" key="1">
    <source>
        <dbReference type="EMBL" id="GIY20249.1"/>
    </source>
</evidence>